<feature type="region of interest" description="Disordered" evidence="6">
    <location>
        <begin position="1"/>
        <end position="26"/>
    </location>
</feature>
<keyword evidence="2 4" id="KW-0863">Zinc-finger</keyword>
<dbReference type="InterPro" id="IPR027443">
    <property type="entry name" value="IPNS-like_sf"/>
</dbReference>
<feature type="domain" description="GRF-type" evidence="8">
    <location>
        <begin position="278"/>
        <end position="321"/>
    </location>
</feature>
<comment type="caution">
    <text evidence="9">The sequence shown here is derived from an EMBL/GenBank/DDBJ whole genome shotgun (WGS) entry which is preliminary data.</text>
</comment>
<keyword evidence="10" id="KW-1185">Reference proteome</keyword>
<dbReference type="Gene3D" id="2.60.120.330">
    <property type="entry name" value="B-lactam Antibiotic, Isopenicillin N Synthase, Chain"/>
    <property type="match status" value="1"/>
</dbReference>
<keyword evidence="1" id="KW-0479">Metal-binding</keyword>
<feature type="transmembrane region" description="Helical" evidence="7">
    <location>
        <begin position="388"/>
        <end position="407"/>
    </location>
</feature>
<dbReference type="PROSITE" id="PS51999">
    <property type="entry name" value="ZF_GRF"/>
    <property type="match status" value="1"/>
</dbReference>
<evidence type="ECO:0000256" key="6">
    <source>
        <dbReference type="SAM" id="MobiDB-lite"/>
    </source>
</evidence>
<keyword evidence="7" id="KW-0812">Transmembrane</keyword>
<accession>A0ABQ7U008</accession>
<evidence type="ECO:0000256" key="1">
    <source>
        <dbReference type="ARBA" id="ARBA00022723"/>
    </source>
</evidence>
<dbReference type="SUPFAM" id="SSF51197">
    <property type="entry name" value="Clavaminate synthase-like"/>
    <property type="match status" value="1"/>
</dbReference>
<dbReference type="Proteomes" id="UP000826656">
    <property type="component" value="Unassembled WGS sequence"/>
</dbReference>
<dbReference type="PANTHER" id="PTHR34945:SF4">
    <property type="entry name" value="2-OXOGLUTARATE (2OG) AND FE(II)-DEPENDENT OXYGENASE SUPERFAMILY PROTEIN"/>
    <property type="match status" value="1"/>
</dbReference>
<evidence type="ECO:0000259" key="8">
    <source>
        <dbReference type="PROSITE" id="PS51999"/>
    </source>
</evidence>
<proteinExistence type="predicted"/>
<sequence>MSLRKRLPSSYAAPPPSPIPTGKGSRSAVNSMFGEYIDQSISIPHLTLPQTTHHRWVPDEINYQSILRRENDAMSRLLSSAAEFGVVRIIGHGISGEDIRTLLIKNELLFRLSEKYANYDKFLWDWSDNVMVQKAKVALGDANFLIFREKLEEVLKKLKGIAKEVDEIIRLSDNEECWKKIESEEVKMYIYRCTKNQSSNVDQTWLPPHNATLEDSLKYALHLFLPLEPIEFSMHSKRGRLPFKTTPDTIIVTIGDQLEEWSDGKFRSADGEVALKPNLHIDQTLLSLELKWTPLNPGRRFYRCSKPKIENCEFWRWKDSSSENSSIEVNLLKFKLKVATLKMENLRESLNAAKIERDNLKKKMENLESLNYFEVNKSRNLEAKVSKLKMLCILSFTVFVVFVVAIFK</sequence>
<evidence type="ECO:0000256" key="4">
    <source>
        <dbReference type="PROSITE-ProRule" id="PRU01343"/>
    </source>
</evidence>
<evidence type="ECO:0000256" key="7">
    <source>
        <dbReference type="SAM" id="Phobius"/>
    </source>
</evidence>
<dbReference type="InterPro" id="IPR010666">
    <property type="entry name" value="Znf_GRF"/>
</dbReference>
<keyword evidence="3" id="KW-0862">Zinc</keyword>
<feature type="coiled-coil region" evidence="5">
    <location>
        <begin position="336"/>
        <end position="370"/>
    </location>
</feature>
<evidence type="ECO:0000256" key="5">
    <source>
        <dbReference type="SAM" id="Coils"/>
    </source>
</evidence>
<dbReference type="PANTHER" id="PTHR34945">
    <property type="entry name" value="2-OXOGLUTARATE (2OG) AND FE(II)-DEPENDENT OXYGENASE SUPERFAMILY PROTEIN"/>
    <property type="match status" value="1"/>
</dbReference>
<organism evidence="9 10">
    <name type="scientific">Solanum tuberosum</name>
    <name type="common">Potato</name>
    <dbReference type="NCBI Taxonomy" id="4113"/>
    <lineage>
        <taxon>Eukaryota</taxon>
        <taxon>Viridiplantae</taxon>
        <taxon>Streptophyta</taxon>
        <taxon>Embryophyta</taxon>
        <taxon>Tracheophyta</taxon>
        <taxon>Spermatophyta</taxon>
        <taxon>Magnoliopsida</taxon>
        <taxon>eudicotyledons</taxon>
        <taxon>Gunneridae</taxon>
        <taxon>Pentapetalae</taxon>
        <taxon>asterids</taxon>
        <taxon>lamiids</taxon>
        <taxon>Solanales</taxon>
        <taxon>Solanaceae</taxon>
        <taxon>Solanoideae</taxon>
        <taxon>Solaneae</taxon>
        <taxon>Solanum</taxon>
    </lineage>
</organism>
<evidence type="ECO:0000313" key="9">
    <source>
        <dbReference type="EMBL" id="KAH0739594.1"/>
    </source>
</evidence>
<keyword evidence="5" id="KW-0175">Coiled coil</keyword>
<evidence type="ECO:0000256" key="3">
    <source>
        <dbReference type="ARBA" id="ARBA00022833"/>
    </source>
</evidence>
<dbReference type="EMBL" id="JAIVGD010000028">
    <property type="protein sequence ID" value="KAH0739594.1"/>
    <property type="molecule type" value="Genomic_DNA"/>
</dbReference>
<keyword evidence="7" id="KW-1133">Transmembrane helix</keyword>
<keyword evidence="7" id="KW-0472">Membrane</keyword>
<evidence type="ECO:0000256" key="2">
    <source>
        <dbReference type="ARBA" id="ARBA00022771"/>
    </source>
</evidence>
<evidence type="ECO:0000313" key="10">
    <source>
        <dbReference type="Proteomes" id="UP000826656"/>
    </source>
</evidence>
<protein>
    <recommendedName>
        <fullName evidence="8">GRF-type domain-containing protein</fullName>
    </recommendedName>
</protein>
<name>A0ABQ7U008_SOLTU</name>
<gene>
    <name evidence="9" type="ORF">KY290_038299</name>
</gene>
<dbReference type="Pfam" id="PF06839">
    <property type="entry name" value="Zn_ribbon_GRF"/>
    <property type="match status" value="1"/>
</dbReference>
<reference evidence="9 10" key="1">
    <citation type="journal article" date="2021" name="bioRxiv">
        <title>Chromosome-scale and haplotype-resolved genome assembly of a tetraploid potato cultivar.</title>
        <authorList>
            <person name="Sun H."/>
            <person name="Jiao W.-B."/>
            <person name="Krause K."/>
            <person name="Campoy J.A."/>
            <person name="Goel M."/>
            <person name="Folz-Donahue K."/>
            <person name="Kukat C."/>
            <person name="Huettel B."/>
            <person name="Schneeberger K."/>
        </authorList>
    </citation>
    <scope>NUCLEOTIDE SEQUENCE [LARGE SCALE GENOMIC DNA]</scope>
    <source>
        <strain evidence="9">SolTubOtavaFocal</strain>
        <tissue evidence="9">Leaves</tissue>
    </source>
</reference>